<dbReference type="PANTHER" id="PTHR31616">
    <property type="entry name" value="TREHALASE"/>
    <property type="match status" value="1"/>
</dbReference>
<proteinExistence type="predicted"/>
<keyword evidence="3" id="KW-1185">Reference proteome</keyword>
<dbReference type="RefSeq" id="WP_347439355.1">
    <property type="nucleotide sequence ID" value="NZ_CP089291.1"/>
</dbReference>
<feature type="domain" description="GH15-like" evidence="1">
    <location>
        <begin position="279"/>
        <end position="639"/>
    </location>
</feature>
<dbReference type="InterPro" id="IPR008928">
    <property type="entry name" value="6-hairpin_glycosidase_sf"/>
</dbReference>
<dbReference type="Proteomes" id="UP000830167">
    <property type="component" value="Chromosome"/>
</dbReference>
<dbReference type="SUPFAM" id="SSF48208">
    <property type="entry name" value="Six-hairpin glycosidases"/>
    <property type="match status" value="1"/>
</dbReference>
<reference evidence="2" key="1">
    <citation type="submission" date="2021-12" db="EMBL/GenBank/DDBJ databases">
        <title>Alicyclobacillaceae gen. nov., sp. nov., isolated from chalcocite enrichment system.</title>
        <authorList>
            <person name="Jiang Z."/>
        </authorList>
    </citation>
    <scope>NUCLEOTIDE SEQUENCE</scope>
    <source>
        <strain evidence="2">MYW30-H2</strain>
    </source>
</reference>
<evidence type="ECO:0000259" key="1">
    <source>
        <dbReference type="Pfam" id="PF00723"/>
    </source>
</evidence>
<evidence type="ECO:0000313" key="3">
    <source>
        <dbReference type="Proteomes" id="UP000830167"/>
    </source>
</evidence>
<dbReference type="Pfam" id="PF00723">
    <property type="entry name" value="Glyco_hydro_15"/>
    <property type="match status" value="1"/>
</dbReference>
<gene>
    <name evidence="2" type="ORF">LSG31_11260</name>
</gene>
<dbReference type="InterPro" id="IPR011613">
    <property type="entry name" value="GH15-like"/>
</dbReference>
<dbReference type="EMBL" id="CP089291">
    <property type="protein sequence ID" value="UOF92684.1"/>
    <property type="molecule type" value="Genomic_DNA"/>
</dbReference>
<dbReference type="PANTHER" id="PTHR31616:SF13">
    <property type="entry name" value="GLUCAN 1,4-ALPHA-GLUCOSIDASE"/>
    <property type="match status" value="1"/>
</dbReference>
<keyword evidence="2" id="KW-0378">Hydrolase</keyword>
<evidence type="ECO:0000313" key="2">
    <source>
        <dbReference type="EMBL" id="UOF92684.1"/>
    </source>
</evidence>
<sequence length="656" mass="75336">MPRSLVLGNHRIFVGLDQGLNIRDLYYPHVGQLNHIGGNRNSMGVWVDGQFTWLDEQDWSISLRYKEDSLVTDVIANNEALGLTCFISDAVHYRENIFLRNIDCIDHVGNRDVRFFFTHDFSIDETEVGDTAAYEPELDAVFHYKRHRYILTSGQTDQNGIFEYTVGLKRFHNLQGTWKDAEDGHLEGHTIAQGSVDSTISFRLQTEPNVPHSVSYWFAVGHSFPEVKRLHELVKKHTAGRMLEEINGYWRQWVRKGKEDFCDLPSELVQLYRRSMLIIQTHCDYKGAILAANDSDIMQYNRDHYSYMWPRDGALVALSLSKSGCYQQAVKFFEFCADALTKGGYLLHKYNPDGSVGSSWHPFVHDGAPQLPIQEDETALVLYALWEHYQIYRDIEFIKELYPTLIRRATDFLTTYVLPDLQLPESSYDLWEERRGIFGFTVATVIAGLRAASKFSAVFGEYERAMALEQFADEMRMGMLRHLYDPNTGRFARGIYVNGKGVVQKDMTLESSLYGIFAFQIVPTDDSRLARTMQAVWDGLRIRTPIGGIARYTNDQYFGRAAGNPDIPGNPWFICTLWAIDWDIEKAESLQDLQNVKDKLLWVKQHALPSGVFPEQIDPLTGEPLSVAPLTWSHSTYVLTILRYCEKYRELKGTGR</sequence>
<accession>A0ABY4CQY4</accession>
<organism evidence="2 3">
    <name type="scientific">Fodinisporobacter ferrooxydans</name>
    <dbReference type="NCBI Taxonomy" id="2901836"/>
    <lineage>
        <taxon>Bacteria</taxon>
        <taxon>Bacillati</taxon>
        <taxon>Bacillota</taxon>
        <taxon>Bacilli</taxon>
        <taxon>Bacillales</taxon>
        <taxon>Alicyclobacillaceae</taxon>
        <taxon>Fodinisporobacter</taxon>
    </lineage>
</organism>
<dbReference type="InterPro" id="IPR012341">
    <property type="entry name" value="6hp_glycosidase-like_sf"/>
</dbReference>
<dbReference type="GO" id="GO:0016787">
    <property type="term" value="F:hydrolase activity"/>
    <property type="evidence" value="ECO:0007669"/>
    <property type="project" value="UniProtKB-KW"/>
</dbReference>
<dbReference type="Gene3D" id="1.50.10.10">
    <property type="match status" value="1"/>
</dbReference>
<protein>
    <submittedName>
        <fullName evidence="2">Glycoside hydrolase family 15 protein</fullName>
    </submittedName>
</protein>
<name>A0ABY4CQY4_9BACL</name>